<dbReference type="Proteomes" id="UP000216188">
    <property type="component" value="Unassembled WGS sequence"/>
</dbReference>
<proteinExistence type="predicted"/>
<comment type="caution">
    <text evidence="1">The sequence shown here is derived from an EMBL/GenBank/DDBJ whole genome shotgun (WGS) entry which is preliminary data.</text>
</comment>
<evidence type="ECO:0000313" key="2">
    <source>
        <dbReference type="Proteomes" id="UP000216188"/>
    </source>
</evidence>
<accession>A0A256G8T2</accession>
<name>A0A256G8T2_9HYPH</name>
<organism evidence="1 2">
    <name type="scientific">Brucella pseudogrignonensis</name>
    <dbReference type="NCBI Taxonomy" id="419475"/>
    <lineage>
        <taxon>Bacteria</taxon>
        <taxon>Pseudomonadati</taxon>
        <taxon>Pseudomonadota</taxon>
        <taxon>Alphaproteobacteria</taxon>
        <taxon>Hyphomicrobiales</taxon>
        <taxon>Brucellaceae</taxon>
        <taxon>Brucella/Ochrobactrum group</taxon>
        <taxon>Brucella</taxon>
    </lineage>
</organism>
<sequence length="40" mass="4452">MAIEAFWSLSRTLSGGCASAISRNRYLISREISFGIAFLR</sequence>
<dbReference type="AlphaFoldDB" id="A0A256G8T2"/>
<evidence type="ECO:0000313" key="1">
    <source>
        <dbReference type="EMBL" id="OYR23532.1"/>
    </source>
</evidence>
<protein>
    <submittedName>
        <fullName evidence="1">Uncharacterized protein</fullName>
    </submittedName>
</protein>
<gene>
    <name evidence="1" type="ORF">CEV34_3536</name>
</gene>
<reference evidence="1 2" key="1">
    <citation type="submission" date="2017-07" db="EMBL/GenBank/DDBJ databases">
        <title>Phylogenetic study on the rhizospheric bacterium Ochrobactrum sp. A44.</title>
        <authorList>
            <person name="Krzyzanowska D.M."/>
            <person name="Ossowicki A."/>
            <person name="Rajewska M."/>
            <person name="Maciag T."/>
            <person name="Kaczynski Z."/>
            <person name="Czerwicka M."/>
            <person name="Jafra S."/>
        </authorList>
    </citation>
    <scope>NUCLEOTIDE SEQUENCE [LARGE SCALE GENOMIC DNA]</scope>
    <source>
        <strain evidence="1 2">CCUG 30717</strain>
    </source>
</reference>
<keyword evidence="2" id="KW-1185">Reference proteome</keyword>
<dbReference type="EMBL" id="NNRM01000039">
    <property type="protein sequence ID" value="OYR23532.1"/>
    <property type="molecule type" value="Genomic_DNA"/>
</dbReference>